<comment type="caution">
    <text evidence="2">The sequence shown here is derived from an EMBL/GenBank/DDBJ whole genome shotgun (WGS) entry which is preliminary data.</text>
</comment>
<feature type="transmembrane region" description="Helical" evidence="1">
    <location>
        <begin position="53"/>
        <end position="73"/>
    </location>
</feature>
<name>V5BG50_9GAMM</name>
<keyword evidence="1" id="KW-0812">Transmembrane</keyword>
<gene>
    <name evidence="2" type="ORF">MGMO_62c00080</name>
</gene>
<dbReference type="Proteomes" id="UP000017842">
    <property type="component" value="Unassembled WGS sequence"/>
</dbReference>
<accession>V5BG50</accession>
<sequence>MPASFPGLVATPALESLNETRGIKLRHPGGGVITLNKLNGNGLMTPLPSVNTLVLFCYGIGCFIALHFTFILVNASSQGDDCGNEY</sequence>
<evidence type="ECO:0000256" key="1">
    <source>
        <dbReference type="SAM" id="Phobius"/>
    </source>
</evidence>
<evidence type="ECO:0000313" key="2">
    <source>
        <dbReference type="EMBL" id="ESS72275.1"/>
    </source>
</evidence>
<evidence type="ECO:0000313" key="3">
    <source>
        <dbReference type="Proteomes" id="UP000017842"/>
    </source>
</evidence>
<keyword evidence="3" id="KW-1185">Reference proteome</keyword>
<keyword evidence="1" id="KW-0472">Membrane</keyword>
<dbReference type="AlphaFoldDB" id="V5BG50"/>
<reference evidence="2 3" key="1">
    <citation type="journal article" date="2013" name="Genome Announc.">
        <title>Draft Genome Sequence of the Methanotrophic Gammaproteobacterium Methyloglobulus morosus DSM 22980 Strain KoM1.</title>
        <authorList>
            <person name="Poehlein A."/>
            <person name="Deutzmann J.S."/>
            <person name="Daniel R."/>
            <person name="Simeonova D.D."/>
        </authorList>
    </citation>
    <scope>NUCLEOTIDE SEQUENCE [LARGE SCALE GENOMIC DNA]</scope>
    <source>
        <strain evidence="2 3">KoM1</strain>
    </source>
</reference>
<dbReference type="EMBL" id="AYLO01000060">
    <property type="protein sequence ID" value="ESS72275.1"/>
    <property type="molecule type" value="Genomic_DNA"/>
</dbReference>
<dbReference type="RefSeq" id="WP_023494696.1">
    <property type="nucleotide sequence ID" value="NZ_AYLO01000060.1"/>
</dbReference>
<proteinExistence type="predicted"/>
<protein>
    <submittedName>
        <fullName evidence="2">Uncharacterized protein</fullName>
    </submittedName>
</protein>
<keyword evidence="1" id="KW-1133">Transmembrane helix</keyword>
<organism evidence="2 3">
    <name type="scientific">Methyloglobulus morosus KoM1</name>
    <dbReference type="NCBI Taxonomy" id="1116472"/>
    <lineage>
        <taxon>Bacteria</taxon>
        <taxon>Pseudomonadati</taxon>
        <taxon>Pseudomonadota</taxon>
        <taxon>Gammaproteobacteria</taxon>
        <taxon>Methylococcales</taxon>
        <taxon>Methylococcaceae</taxon>
        <taxon>Methyloglobulus</taxon>
    </lineage>
</organism>
<dbReference type="STRING" id="1116472.MGMO_62c00080"/>